<name>A0ABQ9UIX8_SAGOE</name>
<dbReference type="InterPro" id="IPR050611">
    <property type="entry name" value="ABCF"/>
</dbReference>
<dbReference type="SUPFAM" id="SSF52540">
    <property type="entry name" value="P-loop containing nucleoside triphosphate hydrolases"/>
    <property type="match status" value="1"/>
</dbReference>
<evidence type="ECO:0008006" key="5">
    <source>
        <dbReference type="Google" id="ProtNLM"/>
    </source>
</evidence>
<evidence type="ECO:0000256" key="2">
    <source>
        <dbReference type="SAM" id="MobiDB-lite"/>
    </source>
</evidence>
<dbReference type="PANTHER" id="PTHR19211:SF15">
    <property type="entry name" value="ATP-BINDING CASSETTE SUB-FAMILY F MEMBER 2"/>
    <property type="match status" value="1"/>
</dbReference>
<evidence type="ECO:0000313" key="4">
    <source>
        <dbReference type="Proteomes" id="UP001266305"/>
    </source>
</evidence>
<dbReference type="InterPro" id="IPR027417">
    <property type="entry name" value="P-loop_NTPase"/>
</dbReference>
<proteinExistence type="predicted"/>
<dbReference type="PANTHER" id="PTHR19211">
    <property type="entry name" value="ATP-BINDING TRANSPORT PROTEIN-RELATED"/>
    <property type="match status" value="1"/>
</dbReference>
<evidence type="ECO:0000313" key="3">
    <source>
        <dbReference type="EMBL" id="KAK2097022.1"/>
    </source>
</evidence>
<evidence type="ECO:0000256" key="1">
    <source>
        <dbReference type="ARBA" id="ARBA00022737"/>
    </source>
</evidence>
<protein>
    <recommendedName>
        <fullName evidence="5">ABC transporter domain-containing protein</fullName>
    </recommendedName>
</protein>
<organism evidence="3 4">
    <name type="scientific">Saguinus oedipus</name>
    <name type="common">Cotton-top tamarin</name>
    <name type="synonym">Oedipomidas oedipus</name>
    <dbReference type="NCBI Taxonomy" id="9490"/>
    <lineage>
        <taxon>Eukaryota</taxon>
        <taxon>Metazoa</taxon>
        <taxon>Chordata</taxon>
        <taxon>Craniata</taxon>
        <taxon>Vertebrata</taxon>
        <taxon>Euteleostomi</taxon>
        <taxon>Mammalia</taxon>
        <taxon>Eutheria</taxon>
        <taxon>Euarchontoglires</taxon>
        <taxon>Primates</taxon>
        <taxon>Haplorrhini</taxon>
        <taxon>Platyrrhini</taxon>
        <taxon>Cebidae</taxon>
        <taxon>Callitrichinae</taxon>
        <taxon>Saguinus</taxon>
    </lineage>
</organism>
<comment type="caution">
    <text evidence="3">The sequence shown here is derived from an EMBL/GenBank/DDBJ whole genome shotgun (WGS) entry which is preliminary data.</text>
</comment>
<feature type="region of interest" description="Disordered" evidence="2">
    <location>
        <begin position="1"/>
        <end position="24"/>
    </location>
</feature>
<dbReference type="Proteomes" id="UP001266305">
    <property type="component" value="Unassembled WGS sequence"/>
</dbReference>
<gene>
    <name evidence="3" type="ORF">P7K49_026056</name>
</gene>
<reference evidence="3 4" key="1">
    <citation type="submission" date="2023-05" db="EMBL/GenBank/DDBJ databases">
        <title>B98-5 Cell Line De Novo Hybrid Assembly: An Optical Mapping Approach.</title>
        <authorList>
            <person name="Kananen K."/>
            <person name="Auerbach J.A."/>
            <person name="Kautto E."/>
            <person name="Blachly J.S."/>
        </authorList>
    </citation>
    <scope>NUCLEOTIDE SEQUENCE [LARGE SCALE GENOMIC DNA]</scope>
    <source>
        <strain evidence="3">B95-8</strain>
        <tissue evidence="3">Cell line</tissue>
    </source>
</reference>
<sequence length="283" mass="31597">MGLNGIGESELLSATGKPEVPTPEHSDIYRLTWEMPPGEKTPPQCVVDADTERATLDREAERLAHEDAECGSSWSSTNAWRSWMPTRQRRGLADVAWTGCRTCHAVQEAARLQWGLEDEGCPCQSLLHPALRAAPDELSSHLDLDACMWLEEELKTFQCIVVLVSHSQNFLDGVCTTRDSSIMHPYVKTRTKLARQAHGKEKTRQQTTASGLTARVVGDKTLSFYFPPWGKIPPPVVTVQIGAGKSTLLKLLTGELPPTDGRFRKHWHVEIGRGRRHSREQLD</sequence>
<dbReference type="EMBL" id="JASSZA010000012">
    <property type="protein sequence ID" value="KAK2097022.1"/>
    <property type="molecule type" value="Genomic_DNA"/>
</dbReference>
<accession>A0ABQ9UIX8</accession>
<dbReference type="Gene3D" id="3.40.50.300">
    <property type="entry name" value="P-loop containing nucleotide triphosphate hydrolases"/>
    <property type="match status" value="2"/>
</dbReference>
<keyword evidence="1" id="KW-0677">Repeat</keyword>
<keyword evidence="4" id="KW-1185">Reference proteome</keyword>